<evidence type="ECO:0000313" key="3">
    <source>
        <dbReference type="Proteomes" id="UP001606210"/>
    </source>
</evidence>
<dbReference type="InterPro" id="IPR054209">
    <property type="entry name" value="DUF6916"/>
</dbReference>
<name>A0ABW7F2H6_9BURK</name>
<feature type="domain" description="DUF6916" evidence="1">
    <location>
        <begin position="6"/>
        <end position="97"/>
    </location>
</feature>
<keyword evidence="3" id="KW-1185">Reference proteome</keyword>
<comment type="caution">
    <text evidence="2">The sequence shown here is derived from an EMBL/GenBank/DDBJ whole genome shotgun (WGS) entry which is preliminary data.</text>
</comment>
<organism evidence="2 3">
    <name type="scientific">Pelomonas parva</name>
    <dbReference type="NCBI Taxonomy" id="3299032"/>
    <lineage>
        <taxon>Bacteria</taxon>
        <taxon>Pseudomonadati</taxon>
        <taxon>Pseudomonadota</taxon>
        <taxon>Betaproteobacteria</taxon>
        <taxon>Burkholderiales</taxon>
        <taxon>Sphaerotilaceae</taxon>
        <taxon>Roseateles</taxon>
    </lineage>
</organism>
<reference evidence="2 3" key="1">
    <citation type="submission" date="2024-08" db="EMBL/GenBank/DDBJ databases">
        <authorList>
            <person name="Lu H."/>
        </authorList>
    </citation>
    <scope>NUCLEOTIDE SEQUENCE [LARGE SCALE GENOMIC DNA]</scope>
    <source>
        <strain evidence="2 3">LYH14W</strain>
    </source>
</reference>
<evidence type="ECO:0000259" key="1">
    <source>
        <dbReference type="Pfam" id="PF21880"/>
    </source>
</evidence>
<accession>A0ABW7F2H6</accession>
<proteinExistence type="predicted"/>
<gene>
    <name evidence="2" type="ORF">ACG00Y_12965</name>
</gene>
<dbReference type="Pfam" id="PF21880">
    <property type="entry name" value="DUF6916"/>
    <property type="match status" value="1"/>
</dbReference>
<protein>
    <submittedName>
        <fullName evidence="2">DUF6916 family protein</fullName>
    </submittedName>
</protein>
<dbReference type="RefSeq" id="WP_394479389.1">
    <property type="nucleotide sequence ID" value="NZ_JBIGHV010000004.1"/>
</dbReference>
<evidence type="ECO:0000313" key="2">
    <source>
        <dbReference type="EMBL" id="MFG6430833.1"/>
    </source>
</evidence>
<dbReference type="EMBL" id="JBIGHV010000004">
    <property type="protein sequence ID" value="MFG6430833.1"/>
    <property type="molecule type" value="Genomic_DNA"/>
</dbReference>
<dbReference type="Proteomes" id="UP001606210">
    <property type="component" value="Unassembled WGS sequence"/>
</dbReference>
<sequence length="98" mass="10550">MSADPFTLARFEPLIGSGFTLWLDDATALPTRLVEARAGGLAAPDGRQPFSLTFEAPPAPALPQNIYRLEHPQQGAMDLFLVPIGRQPGGLQYEAVFA</sequence>